<keyword evidence="3" id="KW-1185">Reference proteome</keyword>
<evidence type="ECO:0008006" key="4">
    <source>
        <dbReference type="Google" id="ProtNLM"/>
    </source>
</evidence>
<sequence precursor="true">MWTRLTISICTLLLAHTALAEPIDPAIQPSLREQISRSTNAVLAGYMDGRWIVVRSLLGSPDGPLVGKRVKVENLPGWASYSVLIRPALDQNWSTPIPLTRSAAGYLVKQLESSPRARRETAARYLMHSDPIIRDETIAELARDDYENVKAVADMIPAQHLREALSANDLAPHQLRTAGLLLGLCGQGRDETLLLDLAGRDREGFGLGEEGPLIGYLLLRGPDGLDTLRRKVIESPDTTSVTLRAAISALDFLHQHEPQRFAEADLQRSLVAIASRPEATDMVAAQLAQWGNWDGVPAMVAIFHENNDQDPVRKKASRIAILRYLKDCARCPHPESQESKSQARTALNSLENAYPDVARRATALSGTPAQTTELY</sequence>
<organism evidence="2 3">
    <name type="scientific">Calycomorphotria hydatis</name>
    <dbReference type="NCBI Taxonomy" id="2528027"/>
    <lineage>
        <taxon>Bacteria</taxon>
        <taxon>Pseudomonadati</taxon>
        <taxon>Planctomycetota</taxon>
        <taxon>Planctomycetia</taxon>
        <taxon>Planctomycetales</taxon>
        <taxon>Planctomycetaceae</taxon>
        <taxon>Calycomorphotria</taxon>
    </lineage>
</organism>
<proteinExistence type="predicted"/>
<evidence type="ECO:0000256" key="1">
    <source>
        <dbReference type="SAM" id="SignalP"/>
    </source>
</evidence>
<keyword evidence="1" id="KW-0732">Signal</keyword>
<protein>
    <recommendedName>
        <fullName evidence="4">HEAT repeat protein</fullName>
    </recommendedName>
</protein>
<feature type="chain" id="PRO_5021963501" description="HEAT repeat protein" evidence="1">
    <location>
        <begin position="21"/>
        <end position="375"/>
    </location>
</feature>
<dbReference type="KEGG" id="chya:V22_25900"/>
<evidence type="ECO:0000313" key="2">
    <source>
        <dbReference type="EMBL" id="QDT65341.1"/>
    </source>
</evidence>
<evidence type="ECO:0000313" key="3">
    <source>
        <dbReference type="Proteomes" id="UP000319976"/>
    </source>
</evidence>
<dbReference type="AlphaFoldDB" id="A0A517TAD5"/>
<accession>A0A517TAD5</accession>
<dbReference type="EMBL" id="CP036316">
    <property type="protein sequence ID" value="QDT65341.1"/>
    <property type="molecule type" value="Genomic_DNA"/>
</dbReference>
<gene>
    <name evidence="2" type="ORF">V22_25900</name>
</gene>
<name>A0A517TAD5_9PLAN</name>
<dbReference type="Proteomes" id="UP000319976">
    <property type="component" value="Chromosome"/>
</dbReference>
<feature type="signal peptide" evidence="1">
    <location>
        <begin position="1"/>
        <end position="20"/>
    </location>
</feature>
<reference evidence="2 3" key="1">
    <citation type="submission" date="2019-02" db="EMBL/GenBank/DDBJ databases">
        <title>Deep-cultivation of Planctomycetes and their phenomic and genomic characterization uncovers novel biology.</title>
        <authorList>
            <person name="Wiegand S."/>
            <person name="Jogler M."/>
            <person name="Boedeker C."/>
            <person name="Pinto D."/>
            <person name="Vollmers J."/>
            <person name="Rivas-Marin E."/>
            <person name="Kohn T."/>
            <person name="Peeters S.H."/>
            <person name="Heuer A."/>
            <person name="Rast P."/>
            <person name="Oberbeckmann S."/>
            <person name="Bunk B."/>
            <person name="Jeske O."/>
            <person name="Meyerdierks A."/>
            <person name="Storesund J.E."/>
            <person name="Kallscheuer N."/>
            <person name="Luecker S."/>
            <person name="Lage O.M."/>
            <person name="Pohl T."/>
            <person name="Merkel B.J."/>
            <person name="Hornburger P."/>
            <person name="Mueller R.-W."/>
            <person name="Bruemmer F."/>
            <person name="Labrenz M."/>
            <person name="Spormann A.M."/>
            <person name="Op den Camp H."/>
            <person name="Overmann J."/>
            <person name="Amann R."/>
            <person name="Jetten M.S.M."/>
            <person name="Mascher T."/>
            <person name="Medema M.H."/>
            <person name="Devos D.P."/>
            <person name="Kaster A.-K."/>
            <person name="Ovreas L."/>
            <person name="Rohde M."/>
            <person name="Galperin M.Y."/>
            <person name="Jogler C."/>
        </authorList>
    </citation>
    <scope>NUCLEOTIDE SEQUENCE [LARGE SCALE GENOMIC DNA]</scope>
    <source>
        <strain evidence="2 3">V22</strain>
    </source>
</reference>
<dbReference type="OrthoDB" id="260790at2"/>
<dbReference type="RefSeq" id="WP_145263250.1">
    <property type="nucleotide sequence ID" value="NZ_CP036316.1"/>
</dbReference>